<dbReference type="GO" id="GO:0046168">
    <property type="term" value="P:glycerol-3-phosphate catabolic process"/>
    <property type="evidence" value="ECO:0007669"/>
    <property type="project" value="InterPro"/>
</dbReference>
<dbReference type="Pfam" id="PF01210">
    <property type="entry name" value="NAD_Gly3P_dh_N"/>
    <property type="match status" value="1"/>
</dbReference>
<evidence type="ECO:0000256" key="10">
    <source>
        <dbReference type="ARBA" id="ARBA00066687"/>
    </source>
</evidence>
<dbReference type="GO" id="GO:0141153">
    <property type="term" value="F:glycerol-3-phosphate dehydrogenase (NADP+) activity"/>
    <property type="evidence" value="ECO:0007669"/>
    <property type="project" value="RHEA"/>
</dbReference>
<dbReference type="GO" id="GO:0005975">
    <property type="term" value="P:carbohydrate metabolic process"/>
    <property type="evidence" value="ECO:0007669"/>
    <property type="project" value="InterPro"/>
</dbReference>
<proteinExistence type="inferred from homology"/>
<evidence type="ECO:0000256" key="12">
    <source>
        <dbReference type="ARBA" id="ARBA00080511"/>
    </source>
</evidence>
<feature type="binding site" evidence="13">
    <location>
        <position position="256"/>
    </location>
    <ligand>
        <name>sn-glycerol 3-phosphate</name>
        <dbReference type="ChEBI" id="CHEBI:57597"/>
    </ligand>
</feature>
<evidence type="ECO:0000256" key="16">
    <source>
        <dbReference type="PIRSR" id="PIRSR000114-3"/>
    </source>
</evidence>
<feature type="binding site" evidence="13">
    <location>
        <position position="44"/>
    </location>
    <ligand>
        <name>NADPH</name>
        <dbReference type="ChEBI" id="CHEBI:57783"/>
    </ligand>
</feature>
<dbReference type="InterPro" id="IPR011128">
    <property type="entry name" value="G3P_DH_NAD-dep_N"/>
</dbReference>
<dbReference type="GO" id="GO:0141152">
    <property type="term" value="F:glycerol-3-phosphate dehydrogenase (NAD+) activity"/>
    <property type="evidence" value="ECO:0007669"/>
    <property type="project" value="RHEA"/>
</dbReference>
<evidence type="ECO:0000256" key="5">
    <source>
        <dbReference type="ARBA" id="ARBA00023027"/>
    </source>
</evidence>
<dbReference type="InterPro" id="IPR036291">
    <property type="entry name" value="NAD(P)-bd_dom_sf"/>
</dbReference>
<feature type="binding site" evidence="13">
    <location>
        <position position="267"/>
    </location>
    <ligand>
        <name>NADPH</name>
        <dbReference type="ChEBI" id="CHEBI:57783"/>
    </ligand>
</feature>
<feature type="binding site" evidence="13">
    <location>
        <position position="266"/>
    </location>
    <ligand>
        <name>sn-glycerol 3-phosphate</name>
        <dbReference type="ChEBI" id="CHEBI:57597"/>
    </ligand>
</feature>
<dbReference type="PIRSF" id="PIRSF000114">
    <property type="entry name" value="Glycerol-3-P_dh"/>
    <property type="match status" value="1"/>
</dbReference>
<gene>
    <name evidence="13" type="primary">gpsA</name>
    <name evidence="20" type="ORF">NM06_00115</name>
</gene>
<dbReference type="NCBIfam" id="NF000940">
    <property type="entry name" value="PRK00094.1-2"/>
    <property type="match status" value="1"/>
</dbReference>
<keyword evidence="13" id="KW-0547">Nucleotide-binding</keyword>
<dbReference type="InterPro" id="IPR006109">
    <property type="entry name" value="G3P_DH_NAD-dep_C"/>
</dbReference>
<evidence type="ECO:0000256" key="9">
    <source>
        <dbReference type="ARBA" id="ARBA00052716"/>
    </source>
</evidence>
<keyword evidence="6 13" id="KW-0443">Lipid metabolism</keyword>
<dbReference type="FunFam" id="1.10.1040.10:FF:000001">
    <property type="entry name" value="Glycerol-3-phosphate dehydrogenase [NAD(P)+]"/>
    <property type="match status" value="1"/>
</dbReference>
<accession>A0A0A5I4E2</accession>
<feature type="binding site" evidence="16">
    <location>
        <position position="151"/>
    </location>
    <ligand>
        <name>NAD(+)</name>
        <dbReference type="ChEBI" id="CHEBI:57540"/>
    </ligand>
</feature>
<feature type="binding site" evidence="13">
    <location>
        <position position="268"/>
    </location>
    <ligand>
        <name>sn-glycerol 3-phosphate</name>
        <dbReference type="ChEBI" id="CHEBI:57597"/>
    </ligand>
</feature>
<dbReference type="PANTHER" id="PTHR11728">
    <property type="entry name" value="GLYCEROL-3-PHOSPHATE DEHYDROGENASE"/>
    <property type="match status" value="1"/>
</dbReference>
<dbReference type="SUPFAM" id="SSF48179">
    <property type="entry name" value="6-phosphogluconate dehydrogenase C-terminal domain-like"/>
    <property type="match status" value="1"/>
</dbReference>
<comment type="similarity">
    <text evidence="1 13 17">Belongs to the NAD-dependent glycerol-3-phosphate dehydrogenase family.</text>
</comment>
<dbReference type="Proteomes" id="UP000030451">
    <property type="component" value="Unassembled WGS sequence"/>
</dbReference>
<feature type="binding site" evidence="15">
    <location>
        <begin position="267"/>
        <end position="268"/>
    </location>
    <ligand>
        <name>substrate</name>
    </ligand>
</feature>
<feature type="binding site" evidence="13">
    <location>
        <position position="118"/>
    </location>
    <ligand>
        <name>sn-glycerol 3-phosphate</name>
        <dbReference type="ChEBI" id="CHEBI:57597"/>
    </ligand>
</feature>
<dbReference type="OrthoDB" id="9812273at2"/>
<dbReference type="EC" id="1.1.1.94" evidence="10 13"/>
<feature type="domain" description="Glycerol-3-phosphate dehydrogenase NAD-dependent N-terminal" evidence="18">
    <location>
        <begin position="16"/>
        <end position="171"/>
    </location>
</feature>
<feature type="binding site" evidence="13">
    <location>
        <position position="203"/>
    </location>
    <ligand>
        <name>sn-glycerol 3-phosphate</name>
        <dbReference type="ChEBI" id="CHEBI:57597"/>
    </ligand>
</feature>
<dbReference type="RefSeq" id="WP_038186702.1">
    <property type="nucleotide sequence ID" value="NZ_JRWP01000001.1"/>
</dbReference>
<comment type="catalytic activity">
    <reaction evidence="9">
        <text>sn-glycerol 3-phosphate + NADP(+) = dihydroxyacetone phosphate + NADPH + H(+)</text>
        <dbReference type="Rhea" id="RHEA:11096"/>
        <dbReference type="ChEBI" id="CHEBI:15378"/>
        <dbReference type="ChEBI" id="CHEBI:57597"/>
        <dbReference type="ChEBI" id="CHEBI:57642"/>
        <dbReference type="ChEBI" id="CHEBI:57783"/>
        <dbReference type="ChEBI" id="CHEBI:58349"/>
        <dbReference type="EC" id="1.1.1.94"/>
    </reaction>
    <physiologicalReaction direction="right-to-left" evidence="9">
        <dbReference type="Rhea" id="RHEA:11098"/>
    </physiologicalReaction>
</comment>
<dbReference type="GO" id="GO:0046167">
    <property type="term" value="P:glycerol-3-phosphate biosynthetic process"/>
    <property type="evidence" value="ECO:0007669"/>
    <property type="project" value="UniProtKB-UniRule"/>
</dbReference>
<dbReference type="PROSITE" id="PS00957">
    <property type="entry name" value="NAD_G3PDH"/>
    <property type="match status" value="1"/>
</dbReference>
<evidence type="ECO:0000256" key="2">
    <source>
        <dbReference type="ARBA" id="ARBA00022516"/>
    </source>
</evidence>
<dbReference type="GO" id="GO:0005829">
    <property type="term" value="C:cytosol"/>
    <property type="evidence" value="ECO:0007669"/>
    <property type="project" value="TreeGrafter"/>
</dbReference>
<comment type="caution">
    <text evidence="13">Lacks conserved residue(s) required for the propagation of feature annotation.</text>
</comment>
<evidence type="ECO:0000256" key="15">
    <source>
        <dbReference type="PIRSR" id="PIRSR000114-2"/>
    </source>
</evidence>
<evidence type="ECO:0000313" key="21">
    <source>
        <dbReference type="Proteomes" id="UP000030451"/>
    </source>
</evidence>
<feature type="binding site" evidence="16">
    <location>
        <begin position="20"/>
        <end position="25"/>
    </location>
    <ligand>
        <name>NAD(+)</name>
        <dbReference type="ChEBI" id="CHEBI:57540"/>
    </ligand>
</feature>
<dbReference type="InterPro" id="IPR008927">
    <property type="entry name" value="6-PGluconate_DH-like_C_sf"/>
</dbReference>
<dbReference type="STRING" id="379097.SE23_16365"/>
<dbReference type="InterPro" id="IPR006168">
    <property type="entry name" value="G3P_DH_NAD-dep"/>
</dbReference>
<dbReference type="Gene3D" id="1.10.1040.10">
    <property type="entry name" value="N-(1-d-carboxylethyl)-l-norvaline Dehydrogenase, domain 2"/>
    <property type="match status" value="1"/>
</dbReference>
<feature type="binding site" evidence="13">
    <location>
        <position position="118"/>
    </location>
    <ligand>
        <name>NADPH</name>
        <dbReference type="ChEBI" id="CHEBI:57783"/>
    </ligand>
</feature>
<evidence type="ECO:0000256" key="11">
    <source>
        <dbReference type="ARBA" id="ARBA00069372"/>
    </source>
</evidence>
<evidence type="ECO:0000256" key="7">
    <source>
        <dbReference type="ARBA" id="ARBA00023209"/>
    </source>
</evidence>
<feature type="binding site" evidence="13">
    <location>
        <position position="23"/>
    </location>
    <ligand>
        <name>NADPH</name>
        <dbReference type="ChEBI" id="CHEBI:57783"/>
    </ligand>
</feature>
<reference evidence="20 21" key="1">
    <citation type="submission" date="2014-10" db="EMBL/GenBank/DDBJ databases">
        <title>Genome sequencing of Vibrio sinaloensis T08.</title>
        <authorList>
            <person name="Chan K.-G."/>
            <person name="Mohamad N.I."/>
        </authorList>
    </citation>
    <scope>NUCLEOTIDE SEQUENCE [LARGE SCALE GENOMIC DNA]</scope>
    <source>
        <strain evidence="20 21">T08</strain>
    </source>
</reference>
<feature type="binding site" evidence="13">
    <location>
        <position position="293"/>
    </location>
    <ligand>
        <name>NADPH</name>
        <dbReference type="ChEBI" id="CHEBI:57783"/>
    </ligand>
</feature>
<evidence type="ECO:0000256" key="6">
    <source>
        <dbReference type="ARBA" id="ARBA00023098"/>
    </source>
</evidence>
<keyword evidence="13" id="KW-0963">Cytoplasm</keyword>
<feature type="binding site" evidence="13">
    <location>
        <position position="291"/>
    </location>
    <ligand>
        <name>NADPH</name>
        <dbReference type="ChEBI" id="CHEBI:57783"/>
    </ligand>
</feature>
<dbReference type="GO" id="GO:0046474">
    <property type="term" value="P:glycerophospholipid biosynthetic process"/>
    <property type="evidence" value="ECO:0007669"/>
    <property type="project" value="TreeGrafter"/>
</dbReference>
<comment type="pathway">
    <text evidence="13">Membrane lipid metabolism; glycerophospholipid metabolism.</text>
</comment>
<feature type="binding site" evidence="13">
    <location>
        <position position="267"/>
    </location>
    <ligand>
        <name>sn-glycerol 3-phosphate</name>
        <dbReference type="ChEBI" id="CHEBI:57597"/>
    </ligand>
</feature>
<evidence type="ECO:0000256" key="17">
    <source>
        <dbReference type="RuleBase" id="RU000437"/>
    </source>
</evidence>
<dbReference type="Pfam" id="PF07479">
    <property type="entry name" value="NAD_Gly3P_dh_C"/>
    <property type="match status" value="1"/>
</dbReference>
<keyword evidence="2 13" id="KW-0444">Lipid biosynthesis</keyword>
<evidence type="ECO:0000256" key="13">
    <source>
        <dbReference type="HAMAP-Rule" id="MF_00394"/>
    </source>
</evidence>
<comment type="subcellular location">
    <subcellularLocation>
        <location evidence="13">Cytoplasm</location>
    </subcellularLocation>
</comment>
<evidence type="ECO:0000256" key="14">
    <source>
        <dbReference type="PIRSR" id="PIRSR000114-1"/>
    </source>
</evidence>
<comment type="catalytic activity">
    <reaction evidence="13">
        <text>sn-glycerol 3-phosphate + NAD(+) = dihydroxyacetone phosphate + NADH + H(+)</text>
        <dbReference type="Rhea" id="RHEA:11092"/>
        <dbReference type="ChEBI" id="CHEBI:15378"/>
        <dbReference type="ChEBI" id="CHEBI:57540"/>
        <dbReference type="ChEBI" id="CHEBI:57597"/>
        <dbReference type="ChEBI" id="CHEBI:57642"/>
        <dbReference type="ChEBI" id="CHEBI:57945"/>
        <dbReference type="EC" id="1.1.1.94"/>
    </reaction>
</comment>
<dbReference type="NCBIfam" id="NF000942">
    <property type="entry name" value="PRK00094.1-4"/>
    <property type="match status" value="1"/>
</dbReference>
<name>A0A0A5I4E2_PHOS4</name>
<dbReference type="Gene3D" id="3.40.50.720">
    <property type="entry name" value="NAD(P)-binding Rossmann-like Domain"/>
    <property type="match status" value="1"/>
</dbReference>
<evidence type="ECO:0000259" key="19">
    <source>
        <dbReference type="Pfam" id="PF07479"/>
    </source>
</evidence>
<feature type="binding site" evidence="16">
    <location>
        <position position="267"/>
    </location>
    <ligand>
        <name>NAD(+)</name>
        <dbReference type="ChEBI" id="CHEBI:57540"/>
    </ligand>
</feature>
<keyword evidence="3 13" id="KW-0521">NADP</keyword>
<evidence type="ECO:0000256" key="4">
    <source>
        <dbReference type="ARBA" id="ARBA00023002"/>
    </source>
</evidence>
<feature type="domain" description="Glycerol-3-phosphate dehydrogenase NAD-dependent C-terminal" evidence="19">
    <location>
        <begin position="192"/>
        <end position="330"/>
    </location>
</feature>
<dbReference type="GO" id="GO:0051287">
    <property type="term" value="F:NAD binding"/>
    <property type="evidence" value="ECO:0007669"/>
    <property type="project" value="InterPro"/>
</dbReference>
<dbReference type="NCBIfam" id="NF000939">
    <property type="entry name" value="PRK00094.1-1"/>
    <property type="match status" value="1"/>
</dbReference>
<feature type="binding site" evidence="13">
    <location>
        <position position="149"/>
    </location>
    <ligand>
        <name>sn-glycerol 3-phosphate</name>
        <dbReference type="ChEBI" id="CHEBI:57597"/>
    </ligand>
</feature>
<feature type="binding site" evidence="13">
    <location>
        <position position="147"/>
    </location>
    <ligand>
        <name>sn-glycerol 3-phosphate</name>
        <dbReference type="ChEBI" id="CHEBI:57597"/>
    </ligand>
</feature>
<protein>
    <recommendedName>
        <fullName evidence="11 13">Glycerol-3-phosphate dehydrogenase [NAD(P)+]</fullName>
        <ecNumber evidence="10 13">1.1.1.94</ecNumber>
    </recommendedName>
    <alternativeName>
        <fullName evidence="13">NAD(P)(+)-dependent glycerol-3-phosphate dehydrogenase</fullName>
    </alternativeName>
    <alternativeName>
        <fullName evidence="12 13">NAD(P)H-dependent dihydroxyacetone-phosphate reductase</fullName>
    </alternativeName>
</protein>
<feature type="active site" description="Proton acceptor" evidence="13 14">
    <location>
        <position position="203"/>
    </location>
</feature>
<sequence>MTDKNTNNAYGKEISMVVLGAGSYGTSLAISLARNGANIVIWGHEPEHMARLEADRANHEFLPGIDFPESLIVESDLEKAVQSSRDLLVVVPSHVFGIVLNSVKPFLREDTRICWATKGLEPETGRLLKDVAYDALGEGYSLAVLSGPTFAKELAMGMPTAISVASPDAEFVADLQEKIHCSKTFRVYANSDFTGMQLGGAVKNVIAIGAGMSDGIGFGANARTALITRGLAEMSRLGAALGAQAETFMGMAGLGDLVLTCTDNQSRNRRFGLALGQGKDVDTAQAEIGQVVEGYRNTKEVFLLAERMGVEMPIVDQIYQVLYQGKDARLAAKDLLARDKKAEA</sequence>
<keyword evidence="8 13" id="KW-1208">Phospholipid metabolism</keyword>
<dbReference type="HAMAP" id="MF_00394">
    <property type="entry name" value="NAD_Glyc3P_dehydrog"/>
    <property type="match status" value="1"/>
</dbReference>
<dbReference type="UniPathway" id="UPA00940"/>
<dbReference type="SUPFAM" id="SSF51735">
    <property type="entry name" value="NAD(P)-binding Rossmann-fold domains"/>
    <property type="match status" value="1"/>
</dbReference>
<dbReference type="AlphaFoldDB" id="A0A0A5I4E2"/>
<organism evidence="20 21">
    <name type="scientific">Photobacterium sp. (strain ATCC 43367)</name>
    <dbReference type="NCBI Taxonomy" id="379097"/>
    <lineage>
        <taxon>Bacteria</taxon>
        <taxon>Pseudomonadati</taxon>
        <taxon>Pseudomonadota</taxon>
        <taxon>Gammaproteobacteria</taxon>
        <taxon>Vibrionales</taxon>
        <taxon>Vibrionaceae</taxon>
        <taxon>Vibrio</taxon>
        <taxon>Vibrio oreintalis group</taxon>
    </lineage>
</organism>
<keyword evidence="5 13" id="KW-0520">NAD</keyword>
<evidence type="ECO:0000256" key="8">
    <source>
        <dbReference type="ARBA" id="ARBA00023264"/>
    </source>
</evidence>
<keyword evidence="7 13" id="KW-0594">Phospholipid biosynthesis</keyword>
<evidence type="ECO:0000259" key="18">
    <source>
        <dbReference type="Pfam" id="PF01210"/>
    </source>
</evidence>
<dbReference type="EMBL" id="JRWP01000001">
    <property type="protein sequence ID" value="KGY10726.1"/>
    <property type="molecule type" value="Genomic_DNA"/>
</dbReference>
<evidence type="ECO:0000313" key="20">
    <source>
        <dbReference type="EMBL" id="KGY10726.1"/>
    </source>
</evidence>
<evidence type="ECO:0000256" key="3">
    <source>
        <dbReference type="ARBA" id="ARBA00022857"/>
    </source>
</evidence>
<feature type="binding site" evidence="13">
    <location>
        <position position="151"/>
    </location>
    <ligand>
        <name>NADPH</name>
        <dbReference type="ChEBI" id="CHEBI:57783"/>
    </ligand>
</feature>
<comment type="caution">
    <text evidence="20">The sequence shown here is derived from an EMBL/GenBank/DDBJ whole genome shotgun (WGS) entry which is preliminary data.</text>
</comment>
<dbReference type="PANTHER" id="PTHR11728:SF1">
    <property type="entry name" value="GLYCEROL-3-PHOSPHATE DEHYDROGENASE [NAD(+)] 2, CHLOROPLASTIC"/>
    <property type="match status" value="1"/>
</dbReference>
<dbReference type="InterPro" id="IPR013328">
    <property type="entry name" value="6PGD_dom2"/>
</dbReference>
<dbReference type="PRINTS" id="PR00077">
    <property type="entry name" value="GPDHDRGNASE"/>
</dbReference>
<keyword evidence="4 13" id="KW-0560">Oxidoreductase</keyword>
<comment type="function">
    <text evidence="13">Catalyzes the reduction of the glycolytic intermediate dihydroxyacetone phosphate (DHAP) to sn-glycerol 3-phosphate (G3P), the key precursor for phospholipid synthesis.</text>
</comment>
<feature type="binding site" evidence="13">
    <location>
        <position position="24"/>
    </location>
    <ligand>
        <name>NADPH</name>
        <dbReference type="ChEBI" id="CHEBI:57783"/>
    </ligand>
</feature>
<dbReference type="FunFam" id="3.40.50.720:FF:000019">
    <property type="entry name" value="Glycerol-3-phosphate dehydrogenase [NAD(P)+]"/>
    <property type="match status" value="1"/>
</dbReference>
<feature type="binding site" evidence="15">
    <location>
        <position position="118"/>
    </location>
    <ligand>
        <name>substrate</name>
    </ligand>
</feature>
<evidence type="ECO:0000256" key="1">
    <source>
        <dbReference type="ARBA" id="ARBA00011009"/>
    </source>
</evidence>